<keyword evidence="2" id="KW-0732">Signal</keyword>
<dbReference type="Gene3D" id="3.50.30.50">
    <property type="entry name" value="Putative cyclase"/>
    <property type="match status" value="1"/>
</dbReference>
<evidence type="ECO:0000313" key="3">
    <source>
        <dbReference type="EMBL" id="BAT58643.1"/>
    </source>
</evidence>
<name>A0A0S3PRY6_9BRAD</name>
<proteinExistence type="predicted"/>
<protein>
    <submittedName>
        <fullName evidence="3">Putative cyclase</fullName>
    </submittedName>
</protein>
<dbReference type="Proteomes" id="UP000236884">
    <property type="component" value="Chromosome"/>
</dbReference>
<organism evidence="3 4">
    <name type="scientific">Variibacter gotjawalensis</name>
    <dbReference type="NCBI Taxonomy" id="1333996"/>
    <lineage>
        <taxon>Bacteria</taxon>
        <taxon>Pseudomonadati</taxon>
        <taxon>Pseudomonadota</taxon>
        <taxon>Alphaproteobacteria</taxon>
        <taxon>Hyphomicrobiales</taxon>
        <taxon>Nitrobacteraceae</taxon>
        <taxon>Variibacter</taxon>
    </lineage>
</organism>
<gene>
    <name evidence="3" type="ORF">GJW-30_1_01170</name>
</gene>
<dbReference type="EMBL" id="AP014946">
    <property type="protein sequence ID" value="BAT58643.1"/>
    <property type="molecule type" value="Genomic_DNA"/>
</dbReference>
<dbReference type="InterPro" id="IPR037175">
    <property type="entry name" value="KFase_sf"/>
</dbReference>
<feature type="compositionally biased region" description="Basic and acidic residues" evidence="1">
    <location>
        <begin position="28"/>
        <end position="45"/>
    </location>
</feature>
<reference evidence="3 4" key="1">
    <citation type="submission" date="2015-08" db="EMBL/GenBank/DDBJ databases">
        <title>Investigation of the bacterial diversity of lava forest soil.</title>
        <authorList>
            <person name="Lee J.S."/>
        </authorList>
    </citation>
    <scope>NUCLEOTIDE SEQUENCE [LARGE SCALE GENOMIC DNA]</scope>
    <source>
        <strain evidence="3 4">GJW-30</strain>
    </source>
</reference>
<dbReference type="PANTHER" id="PTHR34861:SF10">
    <property type="entry name" value="CYCLASE"/>
    <property type="match status" value="1"/>
</dbReference>
<feature type="chain" id="PRO_5006615487" evidence="2">
    <location>
        <begin position="20"/>
        <end position="316"/>
    </location>
</feature>
<dbReference type="GO" id="GO:0019441">
    <property type="term" value="P:L-tryptophan catabolic process to kynurenine"/>
    <property type="evidence" value="ECO:0007669"/>
    <property type="project" value="InterPro"/>
</dbReference>
<dbReference type="AlphaFoldDB" id="A0A0S3PRY6"/>
<feature type="region of interest" description="Disordered" evidence="1">
    <location>
        <begin position="20"/>
        <end position="51"/>
    </location>
</feature>
<dbReference type="InterPro" id="IPR007325">
    <property type="entry name" value="KFase/CYL"/>
</dbReference>
<evidence type="ECO:0000256" key="1">
    <source>
        <dbReference type="SAM" id="MobiDB-lite"/>
    </source>
</evidence>
<dbReference type="KEGG" id="vgo:GJW-30_1_01170"/>
<dbReference type="GO" id="GO:0004061">
    <property type="term" value="F:arylformamidase activity"/>
    <property type="evidence" value="ECO:0007669"/>
    <property type="project" value="InterPro"/>
</dbReference>
<keyword evidence="4" id="KW-1185">Reference proteome</keyword>
<dbReference type="Pfam" id="PF04199">
    <property type="entry name" value="Cyclase"/>
    <property type="match status" value="1"/>
</dbReference>
<dbReference type="SUPFAM" id="SSF102198">
    <property type="entry name" value="Putative cyclase"/>
    <property type="match status" value="1"/>
</dbReference>
<evidence type="ECO:0000313" key="4">
    <source>
        <dbReference type="Proteomes" id="UP000236884"/>
    </source>
</evidence>
<dbReference type="RefSeq" id="WP_157746697.1">
    <property type="nucleotide sequence ID" value="NZ_AP014946.1"/>
</dbReference>
<evidence type="ECO:0000256" key="2">
    <source>
        <dbReference type="SAM" id="SignalP"/>
    </source>
</evidence>
<dbReference type="PANTHER" id="PTHR34861">
    <property type="match status" value="1"/>
</dbReference>
<accession>A0A0S3PRY6</accession>
<feature type="signal peptide" evidence="2">
    <location>
        <begin position="1"/>
        <end position="19"/>
    </location>
</feature>
<sequence>MKSILAAALITCLSSAAWAQTPTWTPPPERERCPSKWGASDERGSMNHQKPGAVQNAAKLIKTGEVIELAHVLGPTMPFFGTRRFDVHTKRTFMNQPSNRRGSNEELVVSEIGQVGTQFDGFAHQTHEDSWYNCAKSSENATRSGFTKYGVHTVGQLFTRGVLIDVAGYKGVEILGDNYEITVEDLEGALKKQNLTLQPGDAVLIHTGWGKLYGKENARYVKGCPGIGVKAAQWLIAKDPMLMGADNWPVEVSPGPDPLISLPVHQLALVVHGVHLLENLKLDELAQKGVGEFAFVMQPLKMQGGSGSTVSPTAIR</sequence>